<evidence type="ECO:0000313" key="2">
    <source>
        <dbReference type="Proteomes" id="UP000265520"/>
    </source>
</evidence>
<sequence length="127" mass="13874">VHCAGISGDSATVASCSVLNMTTIFPWPCMVSGPVKPQPAVTTQNCSFAQALNDASDVTIGLADRKKNLHGRLVMNKGDRSLTARELSAKLSTLWKTANQWKMISLGRGFYEFQFVSFYDKPQTWGA</sequence>
<reference evidence="1 2" key="1">
    <citation type="journal article" date="2018" name="Front. Plant Sci.">
        <title>Red Clover (Trifolium pratense) and Zigzag Clover (T. medium) - A Picture of Genomic Similarities and Differences.</title>
        <authorList>
            <person name="Dluhosova J."/>
            <person name="Istvanek J."/>
            <person name="Nedelnik J."/>
            <person name="Repkova J."/>
        </authorList>
    </citation>
    <scope>NUCLEOTIDE SEQUENCE [LARGE SCALE GENOMIC DNA]</scope>
    <source>
        <strain evidence="2">cv. 10/8</strain>
        <tissue evidence="1">Leaf</tissue>
    </source>
</reference>
<dbReference type="EMBL" id="LXQA010160758">
    <property type="protein sequence ID" value="MCI27674.1"/>
    <property type="molecule type" value="Genomic_DNA"/>
</dbReference>
<accession>A0A392QV18</accession>
<organism evidence="1 2">
    <name type="scientific">Trifolium medium</name>
    <dbReference type="NCBI Taxonomy" id="97028"/>
    <lineage>
        <taxon>Eukaryota</taxon>
        <taxon>Viridiplantae</taxon>
        <taxon>Streptophyta</taxon>
        <taxon>Embryophyta</taxon>
        <taxon>Tracheophyta</taxon>
        <taxon>Spermatophyta</taxon>
        <taxon>Magnoliopsida</taxon>
        <taxon>eudicotyledons</taxon>
        <taxon>Gunneridae</taxon>
        <taxon>Pentapetalae</taxon>
        <taxon>rosids</taxon>
        <taxon>fabids</taxon>
        <taxon>Fabales</taxon>
        <taxon>Fabaceae</taxon>
        <taxon>Papilionoideae</taxon>
        <taxon>50 kb inversion clade</taxon>
        <taxon>NPAAA clade</taxon>
        <taxon>Hologalegina</taxon>
        <taxon>IRL clade</taxon>
        <taxon>Trifolieae</taxon>
        <taxon>Trifolium</taxon>
    </lineage>
</organism>
<dbReference type="Proteomes" id="UP000265520">
    <property type="component" value="Unassembled WGS sequence"/>
</dbReference>
<name>A0A392QV18_9FABA</name>
<feature type="non-terminal residue" evidence="1">
    <location>
        <position position="1"/>
    </location>
</feature>
<comment type="caution">
    <text evidence="1">The sequence shown here is derived from an EMBL/GenBank/DDBJ whole genome shotgun (WGS) entry which is preliminary data.</text>
</comment>
<keyword evidence="2" id="KW-1185">Reference proteome</keyword>
<protein>
    <submittedName>
        <fullName evidence="1">DUF4283 domain protein</fullName>
    </submittedName>
</protein>
<proteinExistence type="predicted"/>
<evidence type="ECO:0000313" key="1">
    <source>
        <dbReference type="EMBL" id="MCI27674.1"/>
    </source>
</evidence>
<dbReference type="AlphaFoldDB" id="A0A392QV18"/>